<dbReference type="InterPro" id="IPR036388">
    <property type="entry name" value="WH-like_DNA-bd_sf"/>
</dbReference>
<evidence type="ECO:0000256" key="1">
    <source>
        <dbReference type="ARBA" id="ARBA00004906"/>
    </source>
</evidence>
<dbReference type="InterPro" id="IPR044714">
    <property type="entry name" value="AtSIBP1-like"/>
</dbReference>
<dbReference type="SUPFAM" id="SSF52047">
    <property type="entry name" value="RNI-like"/>
    <property type="match status" value="1"/>
</dbReference>
<dbReference type="Proteomes" id="UP001314170">
    <property type="component" value="Unassembled WGS sequence"/>
</dbReference>
<keyword evidence="3" id="KW-0547">Nucleotide-binding</keyword>
<feature type="compositionally biased region" description="Basic and acidic residues" evidence="5">
    <location>
        <begin position="1381"/>
        <end position="1399"/>
    </location>
</feature>
<dbReference type="CDD" id="cd18186">
    <property type="entry name" value="BTB_POZ_ZBTB_KLHL-like"/>
    <property type="match status" value="1"/>
</dbReference>
<dbReference type="FunFam" id="3.40.50.300:FF:001091">
    <property type="entry name" value="Probable disease resistance protein At1g61300"/>
    <property type="match status" value="1"/>
</dbReference>
<dbReference type="Gene3D" id="1.20.5.4130">
    <property type="match status" value="1"/>
</dbReference>
<feature type="compositionally biased region" description="Basic and acidic residues" evidence="5">
    <location>
        <begin position="1298"/>
        <end position="1316"/>
    </location>
</feature>
<dbReference type="FunFam" id="1.10.8.430:FF:000003">
    <property type="entry name" value="Probable disease resistance protein At5g66910"/>
    <property type="match status" value="1"/>
</dbReference>
<dbReference type="InterPro" id="IPR011333">
    <property type="entry name" value="SKP1/BTB/POZ_sf"/>
</dbReference>
<evidence type="ECO:0000313" key="8">
    <source>
        <dbReference type="Proteomes" id="UP001314170"/>
    </source>
</evidence>
<dbReference type="Gene3D" id="3.80.10.10">
    <property type="entry name" value="Ribonuclease Inhibitor"/>
    <property type="match status" value="2"/>
</dbReference>
<dbReference type="InterPro" id="IPR055414">
    <property type="entry name" value="LRR_R13L4/SHOC2-like"/>
</dbReference>
<dbReference type="InterPro" id="IPR038005">
    <property type="entry name" value="RX-like_CC"/>
</dbReference>
<keyword evidence="4" id="KW-0611">Plant defense</keyword>
<feature type="region of interest" description="Disordered" evidence="5">
    <location>
        <begin position="1379"/>
        <end position="1404"/>
    </location>
</feature>
<dbReference type="Pfam" id="PF18052">
    <property type="entry name" value="Rx_N"/>
    <property type="match status" value="1"/>
</dbReference>
<evidence type="ECO:0000256" key="2">
    <source>
        <dbReference type="ARBA" id="ARBA00022737"/>
    </source>
</evidence>
<comment type="caution">
    <text evidence="7">The sequence shown here is derived from an EMBL/GenBank/DDBJ whole genome shotgun (WGS) entry which is preliminary data.</text>
</comment>
<feature type="region of interest" description="Disordered" evidence="5">
    <location>
        <begin position="1296"/>
        <end position="1323"/>
    </location>
</feature>
<dbReference type="Gene3D" id="1.10.10.10">
    <property type="entry name" value="Winged helix-like DNA-binding domain superfamily/Winged helix DNA-binding domain"/>
    <property type="match status" value="1"/>
</dbReference>
<evidence type="ECO:0000256" key="5">
    <source>
        <dbReference type="SAM" id="MobiDB-lite"/>
    </source>
</evidence>
<dbReference type="PANTHER" id="PTHR46672:SF4">
    <property type="entry name" value="OS08G0495500 PROTEIN"/>
    <property type="match status" value="1"/>
</dbReference>
<name>A0AAV1QV03_9ROSI</name>
<dbReference type="SUPFAM" id="SSF52540">
    <property type="entry name" value="P-loop containing nucleoside triphosphate hydrolases"/>
    <property type="match status" value="1"/>
</dbReference>
<dbReference type="Gene3D" id="3.30.710.10">
    <property type="entry name" value="Potassium Channel Kv1.1, Chain A"/>
    <property type="match status" value="1"/>
</dbReference>
<proteinExistence type="predicted"/>
<dbReference type="Gene3D" id="3.30.70.100">
    <property type="match status" value="3"/>
</dbReference>
<dbReference type="InterPro" id="IPR000210">
    <property type="entry name" value="BTB/POZ_dom"/>
</dbReference>
<keyword evidence="8" id="KW-1185">Reference proteome</keyword>
<evidence type="ECO:0000256" key="3">
    <source>
        <dbReference type="ARBA" id="ARBA00022741"/>
    </source>
</evidence>
<accession>A0AAV1QV03</accession>
<dbReference type="GO" id="GO:0043531">
    <property type="term" value="F:ADP binding"/>
    <property type="evidence" value="ECO:0007669"/>
    <property type="project" value="InterPro"/>
</dbReference>
<dbReference type="CDD" id="cd14798">
    <property type="entry name" value="RX-CC_like"/>
    <property type="match status" value="1"/>
</dbReference>
<feature type="domain" description="BTB" evidence="6">
    <location>
        <begin position="1749"/>
        <end position="1808"/>
    </location>
</feature>
<keyword evidence="2" id="KW-0677">Repeat</keyword>
<dbReference type="FunFam" id="1.10.10.10:FF:000322">
    <property type="entry name" value="Probable disease resistance protein At1g63360"/>
    <property type="match status" value="1"/>
</dbReference>
<evidence type="ECO:0000313" key="7">
    <source>
        <dbReference type="EMBL" id="CAK7323856.1"/>
    </source>
</evidence>
<dbReference type="EMBL" id="CAWUPB010000175">
    <property type="protein sequence ID" value="CAK7323856.1"/>
    <property type="molecule type" value="Genomic_DNA"/>
</dbReference>
<reference evidence="7 8" key="1">
    <citation type="submission" date="2024-01" db="EMBL/GenBank/DDBJ databases">
        <authorList>
            <person name="Waweru B."/>
        </authorList>
    </citation>
    <scope>NUCLEOTIDE SEQUENCE [LARGE SCALE GENOMIC DNA]</scope>
</reference>
<dbReference type="SMART" id="SM00225">
    <property type="entry name" value="BTB"/>
    <property type="match status" value="1"/>
</dbReference>
<dbReference type="Gene3D" id="1.10.8.430">
    <property type="entry name" value="Helical domain of apoptotic protease-activating factors"/>
    <property type="match status" value="1"/>
</dbReference>
<dbReference type="InterPro" id="IPR042197">
    <property type="entry name" value="Apaf_helical"/>
</dbReference>
<dbReference type="Pfam" id="PF00651">
    <property type="entry name" value="BTB"/>
    <property type="match status" value="1"/>
</dbReference>
<protein>
    <recommendedName>
        <fullName evidence="6">BTB domain-containing protein</fullName>
    </recommendedName>
</protein>
<dbReference type="InterPro" id="IPR032675">
    <property type="entry name" value="LRR_dom_sf"/>
</dbReference>
<organism evidence="7 8">
    <name type="scientific">Dovyalis caffra</name>
    <dbReference type="NCBI Taxonomy" id="77055"/>
    <lineage>
        <taxon>Eukaryota</taxon>
        <taxon>Viridiplantae</taxon>
        <taxon>Streptophyta</taxon>
        <taxon>Embryophyta</taxon>
        <taxon>Tracheophyta</taxon>
        <taxon>Spermatophyta</taxon>
        <taxon>Magnoliopsida</taxon>
        <taxon>eudicotyledons</taxon>
        <taxon>Gunneridae</taxon>
        <taxon>Pentapetalae</taxon>
        <taxon>rosids</taxon>
        <taxon>fabids</taxon>
        <taxon>Malpighiales</taxon>
        <taxon>Salicaceae</taxon>
        <taxon>Flacourtieae</taxon>
        <taxon>Dovyalis</taxon>
    </lineage>
</organism>
<dbReference type="PRINTS" id="PR00364">
    <property type="entry name" value="DISEASERSIST"/>
</dbReference>
<evidence type="ECO:0000259" key="6">
    <source>
        <dbReference type="PROSITE" id="PS50097"/>
    </source>
</evidence>
<evidence type="ECO:0000256" key="4">
    <source>
        <dbReference type="ARBA" id="ARBA00022821"/>
    </source>
</evidence>
<dbReference type="SUPFAM" id="SSF54695">
    <property type="entry name" value="POZ domain"/>
    <property type="match status" value="1"/>
</dbReference>
<dbReference type="Pfam" id="PF23559">
    <property type="entry name" value="WHD_DRP"/>
    <property type="match status" value="1"/>
</dbReference>
<dbReference type="PROSITE" id="PS50097">
    <property type="entry name" value="BTB"/>
    <property type="match status" value="1"/>
</dbReference>
<sequence length="1914" mass="216878">MAESAVSLVIDKLVPLLTQEVDLLKGVHKEVEEIKDDLEAIRAFLKDADSRAEKEGVSNSVQIWVKQAREVAYQIEDVVDVYILHMAQHRDRRGFVGFLHRMSSLVTKWKPRHEIASKIQDVRKGLQNIKERIGAFQFISSEQGASSGHARNIILHDPRLCSLSIEEAELVGAESSRDELIRHLVSGESHRRVISVVGVGGVGKTTIARKVYDNHQVKGHFRCRVWITVPQEYDRKELLRSLLNKFYQGKKEVFPQSIATMDDSELINKLREYLQLERYLVVFDDVWEVCFWGDVEHALLDNDNGSRILITTRNEDVATFCRRSSLVQVHQMKPLPKKESWELFCKKAFKFELEGKCPKDLEELSHNIVRRCGGLPLAIVAVGGLLATKEKVVLEWKTLLDSLGSALTSDPHLVNITKILSLSYGDLPHHLKRCFLYFGMFPEDFSIQRKRLIRLWMAEGFVQEKRGRKSEEVAEEYLTELVHRNLVQADKFNLKGSLKKVCVHDMVREVILSNSEELSFCHISTDCSTLQGIARHLSIIDSEGDNPKIRVKSQTRSLMVFSRVESQKPIIDAIFKKCKMLTSLDFERCPINYIPKELGNLLHLKYFNLRNTKVSKLPKSIGKLQNLEFLDVRHSLVKELPVEINRFCKLQYLWGCPALKIHGSIGHLEFLQTLFGIRLDDDQGLRLITELGMLKQLRRLVITIKKEYVRDLCTVLERMTQLQSLHVQLNTNDILEVQSMSSPPAQLQTLSLRGRLERFPNWISKQQNVVKLGLWNSRLRDDSIKVLQALPNLKFLILVSGYNEEKMHFEEGGFQKLMILHLTWLNELKMMTIDKGALPLLKTFYIGPCPQLKEVPFGIQHLKQLEKLCFVGMSKEFTQRLSGEEGEDYWKVKHVPILQYDGTYDPDDQTSYAAWVKRLSHQRIKMPQVLLVDDGQLPHPEIPIRLHPRRGCALLPQKSLKQDRSGVERIRARSYFSSTSMREFRSVFQDHDFVDGCGHALEQLCPSGTLTSLVLPDLRQLAVKTSNFIPNRLKQIKKLSPCQTKQVACSLADKKYEDRAQKSEIQDWKAAVNQKGIFESVAAIFRWRDMREHGKDLCIVLEKMTHLRTLFVASVNDKINDVQSMSCPPPNLGNLSLWGELERFPDWIPKLHNLAKLTLGYSRLMDDPIEVLQTLPNLKFLGLIVDTMETRCILKEEGSETQLLGVAWIDASLTAGPPILSVVYTVMKIENGSTRSNSIHAKHRVDSSIVVKYEGVTSMALGGAAKDQIVVIGEEVDSVKLGKSLRKKVGNANIMSVEEEKDKGKDEKDKGKDKGSTRSNSIHAKHRVDSSIVVKYEGVTSMALGGAAKDQIVVIGEEVDSVKLGKSLRKKVGNANIMSVEEEKDKGKDEKDKGKDKGSTRSNSIHAKHRVDNSIVVKYEGVTSVALGGAAKDQIVVIGEEVDSVKLGKSLRKKVGNANIMSVEEEKDKGKDEKKEEEKYPWQRVKNKDDLIATTTKCPKGCPTSTTLPTLTCKLMKNLLASRNQLSSSMFSKSRVIERVVVVVVVKKKKVIVEVVNLGKAGEYFLDGRIFDCIHEITAALAFARMTDSSAYRVETTSRLAQWRIDNPASCTYRKSDPFKIGKWNWHLSVEKNRVLFVKLYPEISTQTRENPPIASFIIRIVSSVGDRKALTHPEVTDKQLKNNDDFVWAIDVPLTGKFIIDVEFIDLKAACPGGGEPCSIWDEETTEKRSNATALVSFGRMLTESIHTDIKINASDGSIGAHRAVLAARSPVFHSMFAHDLKEKELSTINISDMSIEACQAFLNYIYGNIQHEEFLAHRLALLSAADKYDIADLKEACHDSLLEDIDTKNVLERLQSASLYELPKLKTSCLRYLVKFGKIFDIQDDFNAFIQCADRDLIAEVFHDVLNAWKGF</sequence>
<dbReference type="Pfam" id="PF00931">
    <property type="entry name" value="NB-ARC"/>
    <property type="match status" value="1"/>
</dbReference>
<dbReference type="InterPro" id="IPR041118">
    <property type="entry name" value="Rx_N"/>
</dbReference>
<dbReference type="GO" id="GO:0051707">
    <property type="term" value="P:response to other organism"/>
    <property type="evidence" value="ECO:0007669"/>
    <property type="project" value="UniProtKB-ARBA"/>
</dbReference>
<dbReference type="InterPro" id="IPR027417">
    <property type="entry name" value="P-loop_NTPase"/>
</dbReference>
<dbReference type="PANTHER" id="PTHR46672">
    <property type="entry name" value="OS08G0495500 PROTEIN-RELATED"/>
    <property type="match status" value="1"/>
</dbReference>
<dbReference type="Gene3D" id="3.40.50.300">
    <property type="entry name" value="P-loop containing nucleotide triphosphate hydrolases"/>
    <property type="match status" value="1"/>
</dbReference>
<dbReference type="GO" id="GO:0006952">
    <property type="term" value="P:defense response"/>
    <property type="evidence" value="ECO:0007669"/>
    <property type="project" value="UniProtKB-KW"/>
</dbReference>
<dbReference type="SUPFAM" id="SSF52058">
    <property type="entry name" value="L domain-like"/>
    <property type="match status" value="1"/>
</dbReference>
<dbReference type="Pfam" id="PF23598">
    <property type="entry name" value="LRR_14"/>
    <property type="match status" value="1"/>
</dbReference>
<gene>
    <name evidence="7" type="ORF">DCAF_LOCUS1486</name>
</gene>
<dbReference type="InterPro" id="IPR002182">
    <property type="entry name" value="NB-ARC"/>
</dbReference>
<comment type="pathway">
    <text evidence="1">Protein modification; protein ubiquitination.</text>
</comment>
<dbReference type="InterPro" id="IPR058922">
    <property type="entry name" value="WHD_DRP"/>
</dbReference>